<proteinExistence type="inferred from homology"/>
<evidence type="ECO:0000256" key="3">
    <source>
        <dbReference type="ARBA" id="ARBA00022694"/>
    </source>
</evidence>
<evidence type="ECO:0000256" key="2">
    <source>
        <dbReference type="ARBA" id="ARBA00022679"/>
    </source>
</evidence>
<dbReference type="InterPro" id="IPR050264">
    <property type="entry name" value="Bact_CCA-adding_enz_type3_sf"/>
</dbReference>
<dbReference type="AlphaFoldDB" id="A0A1H9AEH0"/>
<dbReference type="EMBL" id="FOFG01000001">
    <property type="protein sequence ID" value="SEP74887.1"/>
    <property type="molecule type" value="Genomic_DNA"/>
</dbReference>
<keyword evidence="5" id="KW-0479">Metal-binding</keyword>
<dbReference type="Gene3D" id="3.30.460.10">
    <property type="entry name" value="Beta Polymerase, domain 2"/>
    <property type="match status" value="1"/>
</dbReference>
<protein>
    <submittedName>
        <fullName evidence="11">Poly(A) polymerase/tRNA nucleotidyltransferase (CCA-adding enzyme)</fullName>
    </submittedName>
</protein>
<dbReference type="PANTHER" id="PTHR46173">
    <property type="entry name" value="CCA TRNA NUCLEOTIDYLTRANSFERASE 1, MITOCHONDRIAL"/>
    <property type="match status" value="1"/>
</dbReference>
<keyword evidence="4" id="KW-0548">Nucleotidyltransferase</keyword>
<dbReference type="InterPro" id="IPR043519">
    <property type="entry name" value="NT_sf"/>
</dbReference>
<feature type="domain" description="tRNA nucleotidyltransferase/poly(A) polymerase RNA and SrmB- binding" evidence="10">
    <location>
        <begin position="193"/>
        <end position="243"/>
    </location>
</feature>
<comment type="similarity">
    <text evidence="8">Belongs to the tRNA nucleotidyltransferase/poly(A) polymerase family.</text>
</comment>
<evidence type="ECO:0000256" key="5">
    <source>
        <dbReference type="ARBA" id="ARBA00022723"/>
    </source>
</evidence>
<dbReference type="Pfam" id="PF01743">
    <property type="entry name" value="PolyA_pol"/>
    <property type="match status" value="1"/>
</dbReference>
<dbReference type="SUPFAM" id="SSF81891">
    <property type="entry name" value="Poly A polymerase C-terminal region-like"/>
    <property type="match status" value="1"/>
</dbReference>
<evidence type="ECO:0000256" key="6">
    <source>
        <dbReference type="ARBA" id="ARBA00022741"/>
    </source>
</evidence>
<dbReference type="GO" id="GO:0000166">
    <property type="term" value="F:nucleotide binding"/>
    <property type="evidence" value="ECO:0007669"/>
    <property type="project" value="UniProtKB-KW"/>
</dbReference>
<evidence type="ECO:0000256" key="4">
    <source>
        <dbReference type="ARBA" id="ARBA00022695"/>
    </source>
</evidence>
<dbReference type="PANTHER" id="PTHR46173:SF1">
    <property type="entry name" value="CCA TRNA NUCLEOTIDYLTRANSFERASE 1, MITOCHONDRIAL"/>
    <property type="match status" value="1"/>
</dbReference>
<dbReference type="CDD" id="cd05398">
    <property type="entry name" value="NT_ClassII-CCAase"/>
    <property type="match status" value="1"/>
</dbReference>
<keyword evidence="7" id="KW-0460">Magnesium</keyword>
<evidence type="ECO:0000313" key="12">
    <source>
        <dbReference type="Proteomes" id="UP000199647"/>
    </source>
</evidence>
<keyword evidence="8" id="KW-0694">RNA-binding</keyword>
<dbReference type="SUPFAM" id="SSF81301">
    <property type="entry name" value="Nucleotidyltransferase"/>
    <property type="match status" value="1"/>
</dbReference>
<evidence type="ECO:0000256" key="7">
    <source>
        <dbReference type="ARBA" id="ARBA00022842"/>
    </source>
</evidence>
<evidence type="ECO:0000313" key="11">
    <source>
        <dbReference type="EMBL" id="SEP74887.1"/>
    </source>
</evidence>
<dbReference type="OrthoDB" id="9805698at2"/>
<keyword evidence="3" id="KW-0819">tRNA processing</keyword>
<gene>
    <name evidence="11" type="ORF">SAMN05216548_101402</name>
</gene>
<dbReference type="Gene3D" id="1.10.3090.10">
    <property type="entry name" value="cca-adding enzyme, domain 2"/>
    <property type="match status" value="1"/>
</dbReference>
<dbReference type="InterPro" id="IPR032828">
    <property type="entry name" value="PolyA_RNA-bd"/>
</dbReference>
<evidence type="ECO:0000259" key="9">
    <source>
        <dbReference type="Pfam" id="PF01743"/>
    </source>
</evidence>
<name>A0A1H9AEH0_9HYPH</name>
<accession>A0A1H9AEH0</accession>
<dbReference type="RefSeq" id="WP_092494900.1">
    <property type="nucleotide sequence ID" value="NZ_FOFG01000001.1"/>
</dbReference>
<evidence type="ECO:0000256" key="8">
    <source>
        <dbReference type="RuleBase" id="RU003953"/>
    </source>
</evidence>
<dbReference type="Pfam" id="PF12627">
    <property type="entry name" value="PolyA_pol_RNAbd"/>
    <property type="match status" value="1"/>
</dbReference>
<comment type="cofactor">
    <cofactor evidence="1">
        <name>Mg(2+)</name>
        <dbReference type="ChEBI" id="CHEBI:18420"/>
    </cofactor>
</comment>
<sequence length="410" mass="45747">MTAQTRTVRSLADAEFLGWRSTQAVFFALGTTGIVRVVGGSVRNALLGEPVTDIDLATVLPPQEVIKRAEAAGLKAVPTGLDHGTVTVVAFGRPFEVTTLRADVETDGRHAVVRFTTDWAEDAARRDFTMNALYCDHDGELFDPLGGYDDLVARQIRFIGDAEDRIREDYLRILRFFRFFAWYGHGRPDAEGLKASARLKGGIATLSAERIWAEMKRLMGAPDPTRAMLWMRTTEVLQRALPESWGIDALHGMVEAEKAEGWIADPLLRLESILPPHRARIDALAQRLRLSRGEQERLLDWADAETAAPDLSEAELARQLYGTSRNGVVDRLKLALASERAKGNEASVEGFRRQLNTAEDWQKPVFPVTGKDLLARGVKPGPEMGERLREMERRWIDSEFTLDRDTLLGA</sequence>
<evidence type="ECO:0000256" key="1">
    <source>
        <dbReference type="ARBA" id="ARBA00001946"/>
    </source>
</evidence>
<dbReference type="Proteomes" id="UP000199647">
    <property type="component" value="Unassembled WGS sequence"/>
</dbReference>
<dbReference type="GO" id="GO:0008033">
    <property type="term" value="P:tRNA processing"/>
    <property type="evidence" value="ECO:0007669"/>
    <property type="project" value="UniProtKB-KW"/>
</dbReference>
<evidence type="ECO:0000259" key="10">
    <source>
        <dbReference type="Pfam" id="PF12627"/>
    </source>
</evidence>
<keyword evidence="12" id="KW-1185">Reference proteome</keyword>
<keyword evidence="2 8" id="KW-0808">Transferase</keyword>
<organism evidence="11 12">
    <name type="scientific">Faunimonas pinastri</name>
    <dbReference type="NCBI Taxonomy" id="1855383"/>
    <lineage>
        <taxon>Bacteria</taxon>
        <taxon>Pseudomonadati</taxon>
        <taxon>Pseudomonadota</taxon>
        <taxon>Alphaproteobacteria</taxon>
        <taxon>Hyphomicrobiales</taxon>
        <taxon>Afifellaceae</taxon>
        <taxon>Faunimonas</taxon>
    </lineage>
</organism>
<dbReference type="GO" id="GO:0016779">
    <property type="term" value="F:nucleotidyltransferase activity"/>
    <property type="evidence" value="ECO:0007669"/>
    <property type="project" value="UniProtKB-KW"/>
</dbReference>
<reference evidence="11 12" key="1">
    <citation type="submission" date="2016-10" db="EMBL/GenBank/DDBJ databases">
        <authorList>
            <person name="de Groot N.N."/>
        </authorList>
    </citation>
    <scope>NUCLEOTIDE SEQUENCE [LARGE SCALE GENOMIC DNA]</scope>
    <source>
        <strain evidence="11 12">A52C2</strain>
    </source>
</reference>
<keyword evidence="6" id="KW-0547">Nucleotide-binding</keyword>
<dbReference type="InterPro" id="IPR002646">
    <property type="entry name" value="PolA_pol_head_dom"/>
</dbReference>
<dbReference type="GO" id="GO:0046872">
    <property type="term" value="F:metal ion binding"/>
    <property type="evidence" value="ECO:0007669"/>
    <property type="project" value="UniProtKB-KW"/>
</dbReference>
<feature type="domain" description="Poly A polymerase head" evidence="9">
    <location>
        <begin position="36"/>
        <end position="157"/>
    </location>
</feature>
<dbReference type="GO" id="GO:0000049">
    <property type="term" value="F:tRNA binding"/>
    <property type="evidence" value="ECO:0007669"/>
    <property type="project" value="TreeGrafter"/>
</dbReference>
<dbReference type="STRING" id="1855383.SAMN05216548_101402"/>